<dbReference type="InterPro" id="IPR002401">
    <property type="entry name" value="Cyt_P450_E_grp-I"/>
</dbReference>
<evidence type="ECO:0008006" key="12">
    <source>
        <dbReference type="Google" id="ProtNLM"/>
    </source>
</evidence>
<dbReference type="Pfam" id="PF00067">
    <property type="entry name" value="p450"/>
    <property type="match status" value="1"/>
</dbReference>
<reference evidence="10 11" key="1">
    <citation type="submission" date="2020-04" db="EMBL/GenBank/DDBJ databases">
        <authorList>
            <person name="Alioto T."/>
            <person name="Alioto T."/>
            <person name="Gomez Garrido J."/>
        </authorList>
    </citation>
    <scope>NUCLEOTIDE SEQUENCE [LARGE SCALE GENOMIC DNA]</scope>
</reference>
<dbReference type="PRINTS" id="PR00385">
    <property type="entry name" value="P450"/>
</dbReference>
<keyword evidence="11" id="KW-1185">Reference proteome</keyword>
<dbReference type="InterPro" id="IPR050182">
    <property type="entry name" value="Cytochrome_P450_fam2"/>
</dbReference>
<dbReference type="AlphaFoldDB" id="A0A8S1DNV6"/>
<dbReference type="InterPro" id="IPR001128">
    <property type="entry name" value="Cyt_P450"/>
</dbReference>
<dbReference type="GO" id="GO:0008395">
    <property type="term" value="F:steroid hydroxylase activity"/>
    <property type="evidence" value="ECO:0007669"/>
    <property type="project" value="TreeGrafter"/>
</dbReference>
<dbReference type="Gene3D" id="1.10.630.10">
    <property type="entry name" value="Cytochrome P450"/>
    <property type="match status" value="1"/>
</dbReference>
<evidence type="ECO:0000256" key="2">
    <source>
        <dbReference type="ARBA" id="ARBA00010617"/>
    </source>
</evidence>
<dbReference type="GO" id="GO:0020037">
    <property type="term" value="F:heme binding"/>
    <property type="evidence" value="ECO:0007669"/>
    <property type="project" value="InterPro"/>
</dbReference>
<comment type="cofactor">
    <cofactor evidence="1 8">
        <name>heme</name>
        <dbReference type="ChEBI" id="CHEBI:30413"/>
    </cofactor>
</comment>
<dbReference type="GO" id="GO:0006805">
    <property type="term" value="P:xenobiotic metabolic process"/>
    <property type="evidence" value="ECO:0007669"/>
    <property type="project" value="TreeGrafter"/>
</dbReference>
<sequence>MAVAIFLIFLAIILIYLLQKRPTKYPPGPRKWPIVGTLPSMKKQPGDSPFDLTERLRKKYGDVVGLFLGPQPAVFINGYKCVKEISNMTEFAYRPNILTPRHEMFQEKRIGVFFSEGERWRNQRRFTLRHLRDFGFGRRTMDQYIQEEFNVLVAEVEKFAAENPGQQETGLNLMDLLPAVAINTLWYIIAGVKHDLHDENFHHLTKCVLKFFRLGDQNSPVNFYRVLQHVPVINRVYQEQRRCAEELNNFVMREIRAHKKNFNKSNVKDFIDIYLKEMQQDTTGFFTDEQLTTICVDLFLAGTETTASTIGFTLRYLIKYPHIQEKVRQEIFGVVGKHKAISMEDMPNLPYCTAVLTESLRHSGVTPFPPPKAPKEDTFFNGYLIPKRTMVMVNLRSVLMDEEYWGDPENFRPERFIGPDGNFQRDERLFLFGTGVRMCLGEPFARNTTFIFYTSLVQKFEMAIPPHGPKPSDETLPGFTTSPAHFKISFTKL</sequence>
<accession>A0A8S1DNV6</accession>
<evidence type="ECO:0000256" key="3">
    <source>
        <dbReference type="ARBA" id="ARBA00022617"/>
    </source>
</evidence>
<dbReference type="PROSITE" id="PS00086">
    <property type="entry name" value="CYTOCHROME_P450"/>
    <property type="match status" value="1"/>
</dbReference>
<evidence type="ECO:0000256" key="9">
    <source>
        <dbReference type="RuleBase" id="RU000461"/>
    </source>
</evidence>
<evidence type="ECO:0000313" key="10">
    <source>
        <dbReference type="EMBL" id="CAB3381963.1"/>
    </source>
</evidence>
<protein>
    <recommendedName>
        <fullName evidence="12">Cytochrome P450</fullName>
    </recommendedName>
</protein>
<keyword evidence="5 9" id="KW-0560">Oxidoreductase</keyword>
<dbReference type="SUPFAM" id="SSF48264">
    <property type="entry name" value="Cytochrome P450"/>
    <property type="match status" value="1"/>
</dbReference>
<evidence type="ECO:0000256" key="6">
    <source>
        <dbReference type="ARBA" id="ARBA00023004"/>
    </source>
</evidence>
<dbReference type="GO" id="GO:0005506">
    <property type="term" value="F:iron ion binding"/>
    <property type="evidence" value="ECO:0007669"/>
    <property type="project" value="InterPro"/>
</dbReference>
<comment type="caution">
    <text evidence="10">The sequence shown here is derived from an EMBL/GenBank/DDBJ whole genome shotgun (WGS) entry which is preliminary data.</text>
</comment>
<evidence type="ECO:0000256" key="1">
    <source>
        <dbReference type="ARBA" id="ARBA00001971"/>
    </source>
</evidence>
<dbReference type="OrthoDB" id="6617644at2759"/>
<comment type="similarity">
    <text evidence="2 9">Belongs to the cytochrome P450 family.</text>
</comment>
<dbReference type="Proteomes" id="UP000494165">
    <property type="component" value="Unassembled WGS sequence"/>
</dbReference>
<dbReference type="GO" id="GO:0016712">
    <property type="term" value="F:oxidoreductase activity, acting on paired donors, with incorporation or reduction of molecular oxygen, reduced flavin or flavoprotein as one donor, and incorporation of one atom of oxygen"/>
    <property type="evidence" value="ECO:0007669"/>
    <property type="project" value="TreeGrafter"/>
</dbReference>
<evidence type="ECO:0000256" key="8">
    <source>
        <dbReference type="PIRSR" id="PIRSR602401-1"/>
    </source>
</evidence>
<keyword evidence="3 8" id="KW-0349">Heme</keyword>
<organism evidence="10 11">
    <name type="scientific">Cloeon dipterum</name>
    <dbReference type="NCBI Taxonomy" id="197152"/>
    <lineage>
        <taxon>Eukaryota</taxon>
        <taxon>Metazoa</taxon>
        <taxon>Ecdysozoa</taxon>
        <taxon>Arthropoda</taxon>
        <taxon>Hexapoda</taxon>
        <taxon>Insecta</taxon>
        <taxon>Pterygota</taxon>
        <taxon>Palaeoptera</taxon>
        <taxon>Ephemeroptera</taxon>
        <taxon>Pisciforma</taxon>
        <taxon>Baetidae</taxon>
        <taxon>Cloeon</taxon>
    </lineage>
</organism>
<dbReference type="PRINTS" id="PR00463">
    <property type="entry name" value="EP450I"/>
</dbReference>
<dbReference type="InterPro" id="IPR017972">
    <property type="entry name" value="Cyt_P450_CS"/>
</dbReference>
<dbReference type="InterPro" id="IPR036396">
    <property type="entry name" value="Cyt_P450_sf"/>
</dbReference>
<keyword evidence="6 8" id="KW-0408">Iron</keyword>
<name>A0A8S1DNV6_9INSE</name>
<evidence type="ECO:0000256" key="4">
    <source>
        <dbReference type="ARBA" id="ARBA00022723"/>
    </source>
</evidence>
<dbReference type="GO" id="GO:0006082">
    <property type="term" value="P:organic acid metabolic process"/>
    <property type="evidence" value="ECO:0007669"/>
    <property type="project" value="TreeGrafter"/>
</dbReference>
<dbReference type="PANTHER" id="PTHR24300">
    <property type="entry name" value="CYTOCHROME P450 508A4-RELATED"/>
    <property type="match status" value="1"/>
</dbReference>
<dbReference type="GO" id="GO:0005737">
    <property type="term" value="C:cytoplasm"/>
    <property type="evidence" value="ECO:0007669"/>
    <property type="project" value="TreeGrafter"/>
</dbReference>
<dbReference type="FunFam" id="1.10.630.10:FF:000036">
    <property type="entry name" value="CYtochrome P450 family"/>
    <property type="match status" value="1"/>
</dbReference>
<dbReference type="EMBL" id="CADEPI010000253">
    <property type="protein sequence ID" value="CAB3381963.1"/>
    <property type="molecule type" value="Genomic_DNA"/>
</dbReference>
<evidence type="ECO:0000313" key="11">
    <source>
        <dbReference type="Proteomes" id="UP000494165"/>
    </source>
</evidence>
<keyword evidence="7 9" id="KW-0503">Monooxygenase</keyword>
<dbReference type="PANTHER" id="PTHR24300:SF376">
    <property type="entry name" value="CYTOCHROME P450 15A1"/>
    <property type="match status" value="1"/>
</dbReference>
<gene>
    <name evidence="10" type="ORF">CLODIP_2_CD11148</name>
</gene>
<proteinExistence type="inferred from homology"/>
<feature type="binding site" description="axial binding residue" evidence="8">
    <location>
        <position position="439"/>
    </location>
    <ligand>
        <name>heme</name>
        <dbReference type="ChEBI" id="CHEBI:30413"/>
    </ligand>
    <ligandPart>
        <name>Fe</name>
        <dbReference type="ChEBI" id="CHEBI:18248"/>
    </ligandPart>
</feature>
<evidence type="ECO:0000256" key="7">
    <source>
        <dbReference type="ARBA" id="ARBA00023033"/>
    </source>
</evidence>
<keyword evidence="4 8" id="KW-0479">Metal-binding</keyword>
<evidence type="ECO:0000256" key="5">
    <source>
        <dbReference type="ARBA" id="ARBA00023002"/>
    </source>
</evidence>